<dbReference type="Proteomes" id="UP000184389">
    <property type="component" value="Unassembled WGS sequence"/>
</dbReference>
<dbReference type="EMBL" id="FQXR01000031">
    <property type="protein sequence ID" value="SHI21587.1"/>
    <property type="molecule type" value="Genomic_DNA"/>
</dbReference>
<dbReference type="Gene3D" id="1.10.10.1150">
    <property type="entry name" value="Coenzyme PQQ synthesis protein D (PqqD)"/>
    <property type="match status" value="1"/>
</dbReference>
<dbReference type="InterPro" id="IPR041881">
    <property type="entry name" value="PqqD_sf"/>
</dbReference>
<name>A0A1M5ZBH2_9FIRM</name>
<evidence type="ECO:0000313" key="2">
    <source>
        <dbReference type="Proteomes" id="UP000184389"/>
    </source>
</evidence>
<dbReference type="AlphaFoldDB" id="A0A1M5ZBH2"/>
<protein>
    <submittedName>
        <fullName evidence="1">Coenzyme PQQ synthesis protein D (PqqD)</fullName>
    </submittedName>
</protein>
<keyword evidence="2" id="KW-1185">Reference proteome</keyword>
<dbReference type="InterPro" id="IPR008792">
    <property type="entry name" value="PQQD"/>
</dbReference>
<sequence length="82" mass="9552">MYKLNSKFEMIEIEDGSVLLSDDEGNIHSLNKTARLIYDLCLKGLDLNEICDYIKKNYRTDDTLDDKVKSCIDTFKNKKILE</sequence>
<organism evidence="1 2">
    <name type="scientific">Sporanaerobacter acetigenes DSM 13106</name>
    <dbReference type="NCBI Taxonomy" id="1123281"/>
    <lineage>
        <taxon>Bacteria</taxon>
        <taxon>Bacillati</taxon>
        <taxon>Bacillota</taxon>
        <taxon>Tissierellia</taxon>
        <taxon>Tissierellales</taxon>
        <taxon>Sporanaerobacteraceae</taxon>
        <taxon>Sporanaerobacter</taxon>
    </lineage>
</organism>
<evidence type="ECO:0000313" key="1">
    <source>
        <dbReference type="EMBL" id="SHI21587.1"/>
    </source>
</evidence>
<reference evidence="1 2" key="1">
    <citation type="submission" date="2016-11" db="EMBL/GenBank/DDBJ databases">
        <authorList>
            <person name="Jaros S."/>
            <person name="Januszkiewicz K."/>
            <person name="Wedrychowicz H."/>
        </authorList>
    </citation>
    <scope>NUCLEOTIDE SEQUENCE [LARGE SCALE GENOMIC DNA]</scope>
    <source>
        <strain evidence="1 2">DSM 13106</strain>
    </source>
</reference>
<accession>A0A1M5ZBH2</accession>
<gene>
    <name evidence="1" type="ORF">SAMN02745180_02930</name>
</gene>
<proteinExistence type="predicted"/>
<dbReference type="RefSeq" id="WP_072745508.1">
    <property type="nucleotide sequence ID" value="NZ_FQXR01000031.1"/>
</dbReference>
<dbReference type="Pfam" id="PF05402">
    <property type="entry name" value="PqqD"/>
    <property type="match status" value="1"/>
</dbReference>